<keyword evidence="4" id="KW-1185">Reference proteome</keyword>
<dbReference type="InterPro" id="IPR001680">
    <property type="entry name" value="WD40_rpt"/>
</dbReference>
<proteinExistence type="predicted"/>
<dbReference type="EnsemblMetazoa" id="XM_029485641.1">
    <property type="protein sequence ID" value="XP_029341501.1"/>
    <property type="gene ID" value="LOC115033314"/>
</dbReference>
<dbReference type="RefSeq" id="XP_029341501.1">
    <property type="nucleotide sequence ID" value="XM_029485641.1"/>
</dbReference>
<feature type="region of interest" description="Disordered" evidence="2">
    <location>
        <begin position="35"/>
        <end position="56"/>
    </location>
</feature>
<protein>
    <submittedName>
        <fullName evidence="3">Uncharacterized protein</fullName>
    </submittedName>
</protein>
<dbReference type="GeneID" id="115033314"/>
<name>A0A8R2NLR7_ACYPI</name>
<evidence type="ECO:0000256" key="2">
    <source>
        <dbReference type="SAM" id="MobiDB-lite"/>
    </source>
</evidence>
<dbReference type="OrthoDB" id="6628593at2759"/>
<dbReference type="AlphaFoldDB" id="A0A8R2NLR7"/>
<reference evidence="3" key="2">
    <citation type="submission" date="2022-06" db="UniProtKB">
        <authorList>
            <consortium name="EnsemblMetazoa"/>
        </authorList>
    </citation>
    <scope>IDENTIFICATION</scope>
</reference>
<dbReference type="Proteomes" id="UP000007819">
    <property type="component" value="Chromosome X"/>
</dbReference>
<dbReference type="KEGG" id="api:115033314"/>
<reference evidence="4" key="1">
    <citation type="submission" date="2010-06" db="EMBL/GenBank/DDBJ databases">
        <authorList>
            <person name="Jiang H."/>
            <person name="Abraham K."/>
            <person name="Ali S."/>
            <person name="Alsbrooks S.L."/>
            <person name="Anim B.N."/>
            <person name="Anosike U.S."/>
            <person name="Attaway T."/>
            <person name="Bandaranaike D.P."/>
            <person name="Battles P.K."/>
            <person name="Bell S.N."/>
            <person name="Bell A.V."/>
            <person name="Beltran B."/>
            <person name="Bickham C."/>
            <person name="Bustamante Y."/>
            <person name="Caleb T."/>
            <person name="Canada A."/>
            <person name="Cardenas V."/>
            <person name="Carter K."/>
            <person name="Chacko J."/>
            <person name="Chandrabose M.N."/>
            <person name="Chavez D."/>
            <person name="Chavez A."/>
            <person name="Chen L."/>
            <person name="Chu H.-S."/>
            <person name="Claassen K.J."/>
            <person name="Cockrell R."/>
            <person name="Collins M."/>
            <person name="Cooper J.A."/>
            <person name="Cree A."/>
            <person name="Curry S.M."/>
            <person name="Da Y."/>
            <person name="Dao M.D."/>
            <person name="Das B."/>
            <person name="Davila M.-L."/>
            <person name="Davy-Carroll L."/>
            <person name="Denson S."/>
            <person name="Dinh H."/>
            <person name="Ebong V.E."/>
            <person name="Edwards J.R."/>
            <person name="Egan A."/>
            <person name="El-Daye J."/>
            <person name="Escobedo L."/>
            <person name="Fernandez S."/>
            <person name="Fernando P.R."/>
            <person name="Flagg N."/>
            <person name="Forbes L.D."/>
            <person name="Fowler R.G."/>
            <person name="Fu Q."/>
            <person name="Gabisi R.A."/>
            <person name="Ganer J."/>
            <person name="Garbino Pronczuk A."/>
            <person name="Garcia R.M."/>
            <person name="Garner T."/>
            <person name="Garrett T.E."/>
            <person name="Gonzalez D.A."/>
            <person name="Hamid H."/>
            <person name="Hawkins E.S."/>
            <person name="Hirani K."/>
            <person name="Hogues M.E."/>
            <person name="Hollins B."/>
            <person name="Hsiao C.-H."/>
            <person name="Jabil R."/>
            <person name="James M.L."/>
            <person name="Jhangiani S.N."/>
            <person name="Johnson B."/>
            <person name="Johnson Q."/>
            <person name="Joshi V."/>
            <person name="Kalu J.B."/>
            <person name="Kam C."/>
            <person name="Kashfia A."/>
            <person name="Keebler J."/>
            <person name="Kisamo H."/>
            <person name="Kovar C.L."/>
            <person name="Lago L.A."/>
            <person name="Lai C.-Y."/>
            <person name="Laidlaw J."/>
            <person name="Lara F."/>
            <person name="Le T.-K."/>
            <person name="Lee S.L."/>
            <person name="Legall F.H."/>
            <person name="Lemon S.J."/>
            <person name="Lewis L.R."/>
            <person name="Li B."/>
            <person name="Liu Y."/>
            <person name="Liu Y.-S."/>
            <person name="Lopez J."/>
            <person name="Lozado R.J."/>
            <person name="Lu J."/>
            <person name="Madu R.C."/>
            <person name="Maheshwari M."/>
            <person name="Maheshwari R."/>
            <person name="Malloy K."/>
            <person name="Martinez E."/>
            <person name="Mathew T."/>
            <person name="Mercado I.C."/>
            <person name="Mercado C."/>
            <person name="Meyer B."/>
            <person name="Montgomery K."/>
            <person name="Morgan M.B."/>
            <person name="Munidasa M."/>
            <person name="Nazareth L.V."/>
            <person name="Nelson J."/>
            <person name="Ng B.M."/>
            <person name="Nguyen N.B."/>
            <person name="Nguyen P.Q."/>
            <person name="Nguyen T."/>
            <person name="Obregon M."/>
            <person name="Okwuonu G.O."/>
            <person name="Onwere C.G."/>
            <person name="Orozco G."/>
            <person name="Parra A."/>
            <person name="Patel S."/>
            <person name="Patil S."/>
            <person name="Perez A."/>
            <person name="Perez Y."/>
            <person name="Pham C."/>
            <person name="Primus E.L."/>
            <person name="Pu L.-L."/>
            <person name="Puazo M."/>
            <person name="Qin X."/>
            <person name="Quiroz J.B."/>
            <person name="Reese J."/>
            <person name="Richards S."/>
            <person name="Rives C.M."/>
            <person name="Robberts R."/>
            <person name="Ruiz S.J."/>
            <person name="Ruiz M.J."/>
            <person name="Santibanez J."/>
            <person name="Schneider B.W."/>
            <person name="Sisson I."/>
            <person name="Smith M."/>
            <person name="Sodergren E."/>
            <person name="Song X.-Z."/>
            <person name="Song B.B."/>
            <person name="Summersgill H."/>
            <person name="Thelus R."/>
            <person name="Thornton R.D."/>
            <person name="Trejos Z.Y."/>
            <person name="Usmani K."/>
            <person name="Vattathil S."/>
            <person name="Villasana D."/>
            <person name="Walker D.L."/>
            <person name="Wang S."/>
            <person name="Wang K."/>
            <person name="White C.S."/>
            <person name="Williams A.C."/>
            <person name="Williamson J."/>
            <person name="Wilson K."/>
            <person name="Woghiren I.O."/>
            <person name="Woodworth J.R."/>
            <person name="Worley K.C."/>
            <person name="Wright R.A."/>
            <person name="Wu W."/>
            <person name="Young L."/>
            <person name="Zhang L."/>
            <person name="Zhang J."/>
            <person name="Zhu Y."/>
            <person name="Muzny D.M."/>
            <person name="Weinstock G."/>
            <person name="Gibbs R.A."/>
        </authorList>
    </citation>
    <scope>NUCLEOTIDE SEQUENCE [LARGE SCALE GENOMIC DNA]</scope>
    <source>
        <strain evidence="4">LSR1</strain>
    </source>
</reference>
<evidence type="ECO:0000313" key="4">
    <source>
        <dbReference type="Proteomes" id="UP000007819"/>
    </source>
</evidence>
<organism evidence="3 4">
    <name type="scientific">Acyrthosiphon pisum</name>
    <name type="common">Pea aphid</name>
    <dbReference type="NCBI Taxonomy" id="7029"/>
    <lineage>
        <taxon>Eukaryota</taxon>
        <taxon>Metazoa</taxon>
        <taxon>Ecdysozoa</taxon>
        <taxon>Arthropoda</taxon>
        <taxon>Hexapoda</taxon>
        <taxon>Insecta</taxon>
        <taxon>Pterygota</taxon>
        <taxon>Neoptera</taxon>
        <taxon>Paraneoptera</taxon>
        <taxon>Hemiptera</taxon>
        <taxon>Sternorrhyncha</taxon>
        <taxon>Aphidomorpha</taxon>
        <taxon>Aphidoidea</taxon>
        <taxon>Aphididae</taxon>
        <taxon>Macrosiphini</taxon>
        <taxon>Acyrthosiphon</taxon>
    </lineage>
</organism>
<keyword evidence="1" id="KW-0853">WD repeat</keyword>
<sequence>MQQETFSDQFMSASLDGTIKVWDLQLKLVKKPYQKSETNSRFRRPKNLMSDKSPLSHLNNRLRPLYSIIIREPENPMQSTTYSPITAMSFEIPLMQYKYICQKPLQIGKRQFEYGNRQQYTTVDR</sequence>
<dbReference type="PROSITE" id="PS50082">
    <property type="entry name" value="WD_REPEATS_2"/>
    <property type="match status" value="1"/>
</dbReference>
<accession>A0A8R2NLR7</accession>
<evidence type="ECO:0000313" key="3">
    <source>
        <dbReference type="EnsemblMetazoa" id="XP_029341501.1"/>
    </source>
</evidence>
<feature type="repeat" description="WD" evidence="1">
    <location>
        <begin position="10"/>
        <end position="25"/>
    </location>
</feature>
<evidence type="ECO:0000256" key="1">
    <source>
        <dbReference type="PROSITE-ProRule" id="PRU00221"/>
    </source>
</evidence>